<feature type="region of interest" description="Disordered" evidence="1">
    <location>
        <begin position="27"/>
        <end position="53"/>
    </location>
</feature>
<feature type="compositionally biased region" description="Low complexity" evidence="1">
    <location>
        <begin position="36"/>
        <end position="52"/>
    </location>
</feature>
<reference evidence="2" key="1">
    <citation type="journal article" date="2020" name="Nature">
        <title>Giant virus diversity and host interactions through global metagenomics.</title>
        <authorList>
            <person name="Schulz F."/>
            <person name="Roux S."/>
            <person name="Paez-Espino D."/>
            <person name="Jungbluth S."/>
            <person name="Walsh D.A."/>
            <person name="Denef V.J."/>
            <person name="McMahon K.D."/>
            <person name="Konstantinidis K.T."/>
            <person name="Eloe-Fadrosh E.A."/>
            <person name="Kyrpides N.C."/>
            <person name="Woyke T."/>
        </authorList>
    </citation>
    <scope>NUCLEOTIDE SEQUENCE</scope>
    <source>
        <strain evidence="2">GVMAG-M-3300023174-144</strain>
    </source>
</reference>
<evidence type="ECO:0000313" key="2">
    <source>
        <dbReference type="EMBL" id="QHT15149.1"/>
    </source>
</evidence>
<accession>A0A6C0DGS6</accession>
<name>A0A6C0DGS6_9ZZZZ</name>
<dbReference type="AlphaFoldDB" id="A0A6C0DGS6"/>
<dbReference type="EMBL" id="MN739601">
    <property type="protein sequence ID" value="QHT15149.1"/>
    <property type="molecule type" value="Genomic_DNA"/>
</dbReference>
<organism evidence="2">
    <name type="scientific">viral metagenome</name>
    <dbReference type="NCBI Taxonomy" id="1070528"/>
    <lineage>
        <taxon>unclassified sequences</taxon>
        <taxon>metagenomes</taxon>
        <taxon>organismal metagenomes</taxon>
    </lineage>
</organism>
<protein>
    <recommendedName>
        <fullName evidence="3">Collagen-like protein</fullName>
    </recommendedName>
</protein>
<proteinExistence type="predicted"/>
<evidence type="ECO:0008006" key="3">
    <source>
        <dbReference type="Google" id="ProtNLM"/>
    </source>
</evidence>
<evidence type="ECO:0000256" key="1">
    <source>
        <dbReference type="SAM" id="MobiDB-lite"/>
    </source>
</evidence>
<sequence length="198" mass="20247">MSLSNGYLTYLGSKKCCDLRGLGPTGATGGEGPMGPQGLAGQRGPTGPAGAAGPVGAGSYGTLTLVNQSVSGNTAFQIPIAGSLTPGKLYAVQASVYISGTTAITPNPNISFNFTDVPGPSTFYPTIFGNTGNTVTTPFYLTSTVGASPYSYTGTITDYFLYTGITGIQNHNVNVYLNPSNSNSVFNIKMTSTVTPIN</sequence>